<sequence>MNMINFLLSIVFILPIFFLNGVNADKRVFDLVEFIVELWKNFCWQLSGTFKCFLDRMDPAIGGKGYSCIGKGGVVFNLEELILGIWANLCERLAGTWRCLLEVLPEDLGGRTTPCYSTMKK</sequence>
<feature type="signal peptide" evidence="1">
    <location>
        <begin position="1"/>
        <end position="24"/>
    </location>
</feature>
<proteinExistence type="predicted"/>
<feature type="chain" id="PRO_5041649015" evidence="1">
    <location>
        <begin position="25"/>
        <end position="121"/>
    </location>
</feature>
<reference evidence="3" key="1">
    <citation type="submission" date="2023-11" db="UniProtKB">
        <authorList>
            <consortium name="WormBaseParasite"/>
        </authorList>
    </citation>
    <scope>IDENTIFICATION</scope>
</reference>
<protein>
    <submittedName>
        <fullName evidence="3">Uncharacterized protein</fullName>
    </submittedName>
</protein>
<evidence type="ECO:0000313" key="3">
    <source>
        <dbReference type="WBParaSite" id="SMRG1_91470.1"/>
    </source>
</evidence>
<name>A0AA85AMT7_9TREM</name>
<dbReference type="Proteomes" id="UP000050790">
    <property type="component" value="Unassembled WGS sequence"/>
</dbReference>
<organism evidence="2 3">
    <name type="scientific">Schistosoma margrebowiei</name>
    <dbReference type="NCBI Taxonomy" id="48269"/>
    <lineage>
        <taxon>Eukaryota</taxon>
        <taxon>Metazoa</taxon>
        <taxon>Spiralia</taxon>
        <taxon>Lophotrochozoa</taxon>
        <taxon>Platyhelminthes</taxon>
        <taxon>Trematoda</taxon>
        <taxon>Digenea</taxon>
        <taxon>Strigeidida</taxon>
        <taxon>Schistosomatoidea</taxon>
        <taxon>Schistosomatidae</taxon>
        <taxon>Schistosoma</taxon>
    </lineage>
</organism>
<dbReference type="AlphaFoldDB" id="A0AA85AMT7"/>
<keyword evidence="1" id="KW-0732">Signal</keyword>
<evidence type="ECO:0000256" key="1">
    <source>
        <dbReference type="SAM" id="SignalP"/>
    </source>
</evidence>
<dbReference type="WBParaSite" id="SMRG1_91470.1">
    <property type="protein sequence ID" value="SMRG1_91470.1"/>
    <property type="gene ID" value="SMRG1_91470"/>
</dbReference>
<evidence type="ECO:0000313" key="2">
    <source>
        <dbReference type="Proteomes" id="UP000050790"/>
    </source>
</evidence>
<accession>A0AA85AMT7</accession>